<evidence type="ECO:0000313" key="2">
    <source>
        <dbReference type="EMBL" id="KAJ3056919.1"/>
    </source>
</evidence>
<accession>A0AAD5SMQ6</accession>
<feature type="compositionally biased region" description="Basic and acidic residues" evidence="1">
    <location>
        <begin position="242"/>
        <end position="251"/>
    </location>
</feature>
<feature type="region of interest" description="Disordered" evidence="1">
    <location>
        <begin position="281"/>
        <end position="301"/>
    </location>
</feature>
<dbReference type="AlphaFoldDB" id="A0AAD5SMQ6"/>
<gene>
    <name evidence="2" type="ORF">HK097_002710</name>
</gene>
<sequence>MPKYYYYRIGNAQVPHSVFTLEGALVHVQQSTTSSKETSKARLRLFDPSPLGVLRKQLPKIEYDSLQAIPTLDIDHDQVVKWIVSLAQKTKKERGHLFSIYWAPTKILNWRNSGFDAELVWSPTAEPDSNIPKSDFESQLDWIRPLVPAMGEVLKKRSYLKRTLGGEVDSREVLIYEEDWEWEAVMEKDFADARDDDVNPDSGSEQAGSSLKVDPSQRGIHHDHEEECIPSSSPLMGLHSLEGLKRPREDQNLSNPFIETPEDERDEDLATEHAGMCVDERPSLTLPRNLAEKKMRQKGGG</sequence>
<evidence type="ECO:0000256" key="1">
    <source>
        <dbReference type="SAM" id="MobiDB-lite"/>
    </source>
</evidence>
<feature type="region of interest" description="Disordered" evidence="1">
    <location>
        <begin position="193"/>
        <end position="268"/>
    </location>
</feature>
<reference evidence="2" key="1">
    <citation type="submission" date="2020-05" db="EMBL/GenBank/DDBJ databases">
        <title>Phylogenomic resolution of chytrid fungi.</title>
        <authorList>
            <person name="Stajich J.E."/>
            <person name="Amses K."/>
            <person name="Simmons R."/>
            <person name="Seto K."/>
            <person name="Myers J."/>
            <person name="Bonds A."/>
            <person name="Quandt C.A."/>
            <person name="Barry K."/>
            <person name="Liu P."/>
            <person name="Grigoriev I."/>
            <person name="Longcore J.E."/>
            <person name="James T.Y."/>
        </authorList>
    </citation>
    <scope>NUCLEOTIDE SEQUENCE</scope>
    <source>
        <strain evidence="2">JEL0318</strain>
    </source>
</reference>
<keyword evidence="3" id="KW-1185">Reference proteome</keyword>
<name>A0AAD5SMQ6_9FUNG</name>
<organism evidence="2 3">
    <name type="scientific">Rhizophlyctis rosea</name>
    <dbReference type="NCBI Taxonomy" id="64517"/>
    <lineage>
        <taxon>Eukaryota</taxon>
        <taxon>Fungi</taxon>
        <taxon>Fungi incertae sedis</taxon>
        <taxon>Chytridiomycota</taxon>
        <taxon>Chytridiomycota incertae sedis</taxon>
        <taxon>Chytridiomycetes</taxon>
        <taxon>Rhizophlyctidales</taxon>
        <taxon>Rhizophlyctidaceae</taxon>
        <taxon>Rhizophlyctis</taxon>
    </lineage>
</organism>
<protein>
    <submittedName>
        <fullName evidence="2">Uncharacterized protein</fullName>
    </submittedName>
</protein>
<dbReference type="EMBL" id="JADGJD010000016">
    <property type="protein sequence ID" value="KAJ3056919.1"/>
    <property type="molecule type" value="Genomic_DNA"/>
</dbReference>
<proteinExistence type="predicted"/>
<comment type="caution">
    <text evidence="2">The sequence shown here is derived from an EMBL/GenBank/DDBJ whole genome shotgun (WGS) entry which is preliminary data.</text>
</comment>
<evidence type="ECO:0000313" key="3">
    <source>
        <dbReference type="Proteomes" id="UP001212841"/>
    </source>
</evidence>
<dbReference type="Proteomes" id="UP001212841">
    <property type="component" value="Unassembled WGS sequence"/>
</dbReference>